<sequence>MEQHEHLRADCTVDAEGRITFHLPAGPAARPRLLIRLRPKKGEPEKTRHLIDLEPAGADGGWRAVLEPRRTLAEGRWDVYLLPEPGAERHRLRPGLCDLRALVDGHLRDRPSPVAVRLPYVTKDGFLALRAWLRAAHAEVRRIDATDRAITVGARLHGAELREDATVRLRLRGSADTVRTVRPRAADDGRSLFFTTAPEDLVPEAGSGGAIWDLFVQPAAGAPPIRIGRLLDDLADRKHVHVCPAIAVDGRALRPYYTVGNDLSIEVTTAG</sequence>
<keyword evidence="1" id="KW-0808">Transferase</keyword>
<dbReference type="EMBL" id="JBHSNY010000009">
    <property type="protein sequence ID" value="MFC5637132.1"/>
    <property type="molecule type" value="Genomic_DNA"/>
</dbReference>
<accession>A0ABW0UV42</accession>
<name>A0ABW0UV42_9ACTN</name>
<dbReference type="GO" id="GO:0016740">
    <property type="term" value="F:transferase activity"/>
    <property type="evidence" value="ECO:0007669"/>
    <property type="project" value="UniProtKB-KW"/>
</dbReference>
<protein>
    <submittedName>
        <fullName evidence="1">Transferase</fullName>
    </submittedName>
</protein>
<keyword evidence="2" id="KW-1185">Reference proteome</keyword>
<comment type="caution">
    <text evidence="1">The sequence shown here is derived from an EMBL/GenBank/DDBJ whole genome shotgun (WGS) entry which is preliminary data.</text>
</comment>
<proteinExistence type="predicted"/>
<evidence type="ECO:0000313" key="1">
    <source>
        <dbReference type="EMBL" id="MFC5637132.1"/>
    </source>
</evidence>
<dbReference type="Proteomes" id="UP001596154">
    <property type="component" value="Unassembled WGS sequence"/>
</dbReference>
<evidence type="ECO:0000313" key="2">
    <source>
        <dbReference type="Proteomes" id="UP001596154"/>
    </source>
</evidence>
<dbReference type="RefSeq" id="WP_381026661.1">
    <property type="nucleotide sequence ID" value="NZ_JBHSNY010000009.1"/>
</dbReference>
<organism evidence="1 2">
    <name type="scientific">Streptomyces bullii</name>
    <dbReference type="NCBI Taxonomy" id="349910"/>
    <lineage>
        <taxon>Bacteria</taxon>
        <taxon>Bacillati</taxon>
        <taxon>Actinomycetota</taxon>
        <taxon>Actinomycetes</taxon>
        <taxon>Kitasatosporales</taxon>
        <taxon>Streptomycetaceae</taxon>
        <taxon>Streptomyces</taxon>
    </lineage>
</organism>
<gene>
    <name evidence="1" type="ORF">ACFPZJ_25665</name>
</gene>
<reference evidence="2" key="1">
    <citation type="journal article" date="2019" name="Int. J. Syst. Evol. Microbiol.">
        <title>The Global Catalogue of Microorganisms (GCM) 10K type strain sequencing project: providing services to taxonomists for standard genome sequencing and annotation.</title>
        <authorList>
            <consortium name="The Broad Institute Genomics Platform"/>
            <consortium name="The Broad Institute Genome Sequencing Center for Infectious Disease"/>
            <person name="Wu L."/>
            <person name="Ma J."/>
        </authorList>
    </citation>
    <scope>NUCLEOTIDE SEQUENCE [LARGE SCALE GENOMIC DNA]</scope>
    <source>
        <strain evidence="2">CGMCC 4.7248</strain>
    </source>
</reference>